<dbReference type="OrthoDB" id="9814202at2"/>
<dbReference type="InterPro" id="IPR001633">
    <property type="entry name" value="EAL_dom"/>
</dbReference>
<dbReference type="Proteomes" id="UP000190044">
    <property type="component" value="Unassembled WGS sequence"/>
</dbReference>
<gene>
    <name evidence="3" type="ORF">SAMN06295937_101142</name>
</gene>
<proteinExistence type="predicted"/>
<feature type="domain" description="EAL" evidence="1">
    <location>
        <begin position="148"/>
        <end position="399"/>
    </location>
</feature>
<dbReference type="Pfam" id="PF00563">
    <property type="entry name" value="EAL"/>
    <property type="match status" value="1"/>
</dbReference>
<dbReference type="PROSITE" id="PS50883">
    <property type="entry name" value="EAL"/>
    <property type="match status" value="1"/>
</dbReference>
<evidence type="ECO:0000313" key="3">
    <source>
        <dbReference type="EMBL" id="SKB61899.1"/>
    </source>
</evidence>
<dbReference type="InterPro" id="IPR035919">
    <property type="entry name" value="EAL_sf"/>
</dbReference>
<dbReference type="EMBL" id="FUYP01000011">
    <property type="protein sequence ID" value="SKB61899.1"/>
    <property type="molecule type" value="Genomic_DNA"/>
</dbReference>
<accession>A0A1T5CR29</accession>
<dbReference type="CDD" id="cd01948">
    <property type="entry name" value="EAL"/>
    <property type="match status" value="1"/>
</dbReference>
<dbReference type="SMART" id="SM00267">
    <property type="entry name" value="GGDEF"/>
    <property type="match status" value="1"/>
</dbReference>
<evidence type="ECO:0000259" key="2">
    <source>
        <dbReference type="PROSITE" id="PS50887"/>
    </source>
</evidence>
<reference evidence="4" key="1">
    <citation type="submission" date="2017-02" db="EMBL/GenBank/DDBJ databases">
        <authorList>
            <person name="Varghese N."/>
            <person name="Submissions S."/>
        </authorList>
    </citation>
    <scope>NUCLEOTIDE SEQUENCE [LARGE SCALE GENOMIC DNA]</scope>
    <source>
        <strain evidence="4">R11H</strain>
    </source>
</reference>
<dbReference type="PANTHER" id="PTHR33121">
    <property type="entry name" value="CYCLIC DI-GMP PHOSPHODIESTERASE PDEF"/>
    <property type="match status" value="1"/>
</dbReference>
<dbReference type="RefSeq" id="WP_079638650.1">
    <property type="nucleotide sequence ID" value="NZ_FUYP01000011.1"/>
</dbReference>
<name>A0A1T5CR29_9SPHN</name>
<dbReference type="AlphaFoldDB" id="A0A1T5CR29"/>
<dbReference type="SMART" id="SM00052">
    <property type="entry name" value="EAL"/>
    <property type="match status" value="1"/>
</dbReference>
<organism evidence="3 4">
    <name type="scientific">Sphingopyxis flava</name>
    <dbReference type="NCBI Taxonomy" id="1507287"/>
    <lineage>
        <taxon>Bacteria</taxon>
        <taxon>Pseudomonadati</taxon>
        <taxon>Pseudomonadota</taxon>
        <taxon>Alphaproteobacteria</taxon>
        <taxon>Sphingomonadales</taxon>
        <taxon>Sphingomonadaceae</taxon>
        <taxon>Sphingopyxis</taxon>
    </lineage>
</organism>
<evidence type="ECO:0000259" key="1">
    <source>
        <dbReference type="PROSITE" id="PS50883"/>
    </source>
</evidence>
<sequence>MNRSIDPNSASIRHLAALHARYDADAGVILVQVDQLARINHSAGTETGNALLEEVGRRLENFAGDEFGPGAVVGRLTGPRFVIVPALPLSLAALHAQERALHVALAEPLVGDPSGRVAIRIAAALITRDEPIADQLRIASDQLARPASARDGAMVKAALAHGEVAIFYQPQYDVASGAMVGVEALLRWRHPELGLLGAGPLVTAARAARMERELTEHAHRLALTEIAGWPKALAGLRISLNITAADLGDPDFADRFAAMARQAKVDPDRLTLELTEQAMLSDPASAAAQLSQIRALGSAIAIDDFGTGYSSLSLLARLPIDYLKIDSGFTRSIDGSDRDRIVVRAIVDLARALGLLVVAEGVENEGQLARLGEIGVAMWQGFLKSGPVPGEELVDLLGA</sequence>
<feature type="domain" description="GGDEF" evidence="2">
    <location>
        <begin position="24"/>
        <end position="161"/>
    </location>
</feature>
<dbReference type="InterPro" id="IPR050706">
    <property type="entry name" value="Cyclic-di-GMP_PDE-like"/>
</dbReference>
<dbReference type="InterPro" id="IPR029787">
    <property type="entry name" value="Nucleotide_cyclase"/>
</dbReference>
<dbReference type="Pfam" id="PF00990">
    <property type="entry name" value="GGDEF"/>
    <property type="match status" value="1"/>
</dbReference>
<dbReference type="PANTHER" id="PTHR33121:SF70">
    <property type="entry name" value="SIGNALING PROTEIN YKOW"/>
    <property type="match status" value="1"/>
</dbReference>
<dbReference type="SUPFAM" id="SSF55073">
    <property type="entry name" value="Nucleotide cyclase"/>
    <property type="match status" value="1"/>
</dbReference>
<dbReference type="InterPro" id="IPR043128">
    <property type="entry name" value="Rev_trsase/Diguanyl_cyclase"/>
</dbReference>
<dbReference type="SUPFAM" id="SSF141868">
    <property type="entry name" value="EAL domain-like"/>
    <property type="match status" value="1"/>
</dbReference>
<dbReference type="Gene3D" id="3.30.70.270">
    <property type="match status" value="1"/>
</dbReference>
<dbReference type="Gene3D" id="3.20.20.450">
    <property type="entry name" value="EAL domain"/>
    <property type="match status" value="1"/>
</dbReference>
<keyword evidence="4" id="KW-1185">Reference proteome</keyword>
<evidence type="ECO:0000313" key="4">
    <source>
        <dbReference type="Proteomes" id="UP000190044"/>
    </source>
</evidence>
<dbReference type="PROSITE" id="PS50887">
    <property type="entry name" value="GGDEF"/>
    <property type="match status" value="1"/>
</dbReference>
<dbReference type="GO" id="GO:0071111">
    <property type="term" value="F:cyclic-guanylate-specific phosphodiesterase activity"/>
    <property type="evidence" value="ECO:0007669"/>
    <property type="project" value="InterPro"/>
</dbReference>
<protein>
    <submittedName>
        <fullName evidence="3">EAL domain, c-di-GMP-specific phosphodiesterase class I (Or its enzymatically inactive variant)</fullName>
    </submittedName>
</protein>
<dbReference type="InterPro" id="IPR000160">
    <property type="entry name" value="GGDEF_dom"/>
</dbReference>